<evidence type="ECO:0000256" key="3">
    <source>
        <dbReference type="ARBA" id="ARBA00008281"/>
    </source>
</evidence>
<keyword evidence="11" id="KW-0969">Cilium</keyword>
<feature type="transmembrane region" description="Helical" evidence="10">
    <location>
        <begin position="25"/>
        <end position="44"/>
    </location>
</feature>
<evidence type="ECO:0000256" key="7">
    <source>
        <dbReference type="ARBA" id="ARBA00022779"/>
    </source>
</evidence>
<dbReference type="PANTHER" id="PTHR35091:SF2">
    <property type="entry name" value="FLAGELLAR PROTEIN FLIL"/>
    <property type="match status" value="1"/>
</dbReference>
<evidence type="ECO:0000256" key="6">
    <source>
        <dbReference type="ARBA" id="ARBA00022692"/>
    </source>
</evidence>
<keyword evidence="9 10" id="KW-0472">Membrane</keyword>
<comment type="function">
    <text evidence="1 10">Controls the rotational direction of flagella during chemotaxis.</text>
</comment>
<name>A0ABS9HDD6_9ACTN</name>
<keyword evidence="11" id="KW-0282">Flagellum</keyword>
<evidence type="ECO:0000256" key="4">
    <source>
        <dbReference type="ARBA" id="ARBA00022475"/>
    </source>
</evidence>
<evidence type="ECO:0000256" key="10">
    <source>
        <dbReference type="RuleBase" id="RU364125"/>
    </source>
</evidence>
<evidence type="ECO:0000313" key="11">
    <source>
        <dbReference type="EMBL" id="MCF6378229.1"/>
    </source>
</evidence>
<keyword evidence="12" id="KW-1185">Reference proteome</keyword>
<evidence type="ECO:0000256" key="5">
    <source>
        <dbReference type="ARBA" id="ARBA00022500"/>
    </source>
</evidence>
<dbReference type="EMBL" id="JAKJHZ010000007">
    <property type="protein sequence ID" value="MCF6378229.1"/>
    <property type="molecule type" value="Genomic_DNA"/>
</dbReference>
<gene>
    <name evidence="11" type="ORF">L2K70_11505</name>
</gene>
<keyword evidence="6 10" id="KW-0812">Transmembrane</keyword>
<dbReference type="Proteomes" id="UP001201161">
    <property type="component" value="Unassembled WGS sequence"/>
</dbReference>
<dbReference type="InterPro" id="IPR005503">
    <property type="entry name" value="FliL"/>
</dbReference>
<dbReference type="Pfam" id="PF03748">
    <property type="entry name" value="FliL"/>
    <property type="match status" value="1"/>
</dbReference>
<accession>A0ABS9HDD6</accession>
<evidence type="ECO:0000256" key="1">
    <source>
        <dbReference type="ARBA" id="ARBA00002254"/>
    </source>
</evidence>
<evidence type="ECO:0000256" key="8">
    <source>
        <dbReference type="ARBA" id="ARBA00022989"/>
    </source>
</evidence>
<dbReference type="PANTHER" id="PTHR35091">
    <property type="entry name" value="FLAGELLAR PROTEIN FLIL"/>
    <property type="match status" value="1"/>
</dbReference>
<keyword evidence="7 10" id="KW-0283">Flagellar rotation</keyword>
<reference evidence="11 12" key="1">
    <citation type="submission" date="2022-01" db="EMBL/GenBank/DDBJ databases">
        <title>Nocardioides sp. nov., an actinomycete isolated from mining soil.</title>
        <authorList>
            <person name="Liu L."/>
        </authorList>
    </citation>
    <scope>NUCLEOTIDE SEQUENCE [LARGE SCALE GENOMIC DNA]</scope>
    <source>
        <strain evidence="11 12">KLBMP 9356</strain>
    </source>
</reference>
<keyword evidence="11" id="KW-0966">Cell projection</keyword>
<protein>
    <recommendedName>
        <fullName evidence="10">Flagellar protein FliL</fullName>
    </recommendedName>
</protein>
<comment type="similarity">
    <text evidence="3 10">Belongs to the FliL family.</text>
</comment>
<organism evidence="11 12">
    <name type="scientific">Nocardioides potassii</name>
    <dbReference type="NCBI Taxonomy" id="2911371"/>
    <lineage>
        <taxon>Bacteria</taxon>
        <taxon>Bacillati</taxon>
        <taxon>Actinomycetota</taxon>
        <taxon>Actinomycetes</taxon>
        <taxon>Propionibacteriales</taxon>
        <taxon>Nocardioidaceae</taxon>
        <taxon>Nocardioides</taxon>
    </lineage>
</organism>
<comment type="caution">
    <text evidence="11">The sequence shown here is derived from an EMBL/GenBank/DDBJ whole genome shotgun (WGS) entry which is preliminary data.</text>
</comment>
<keyword evidence="5 10" id="KW-0145">Chemotaxis</keyword>
<sequence>MSTATLEKPAAGADEVPAKGGKKKLVLIVVVLLVAGAAGWFFFLKPSGPKEPEPGEVLTLEPIQVNLADGHYLRIGLALQLTADAKEADGSEALDATIDLFSGVDQAELMKPGQRQKLKDELTETLDHDYEGAVMEVYFTEFVTQ</sequence>
<keyword evidence="4 10" id="KW-1003">Cell membrane</keyword>
<evidence type="ECO:0000313" key="12">
    <source>
        <dbReference type="Proteomes" id="UP001201161"/>
    </source>
</evidence>
<keyword evidence="8 10" id="KW-1133">Transmembrane helix</keyword>
<proteinExistence type="inferred from homology"/>
<comment type="subcellular location">
    <subcellularLocation>
        <location evidence="2">Cell membrane</location>
        <topology evidence="2">Single-pass membrane protein</topology>
    </subcellularLocation>
</comment>
<dbReference type="RefSeq" id="WP_236401992.1">
    <property type="nucleotide sequence ID" value="NZ_JAKJHZ010000007.1"/>
</dbReference>
<evidence type="ECO:0000256" key="2">
    <source>
        <dbReference type="ARBA" id="ARBA00004162"/>
    </source>
</evidence>
<evidence type="ECO:0000256" key="9">
    <source>
        <dbReference type="ARBA" id="ARBA00023136"/>
    </source>
</evidence>